<dbReference type="Proteomes" id="UP000065473">
    <property type="component" value="Chromosome"/>
</dbReference>
<dbReference type="InterPro" id="IPR053461">
    <property type="entry name" value="DSB_repair_nuclease_NurA"/>
</dbReference>
<dbReference type="NCBIfam" id="NF041033">
    <property type="entry name" value="NurA_Sulf"/>
    <property type="match status" value="1"/>
</dbReference>
<dbReference type="SMR" id="A0A0U2X1I6"/>
<dbReference type="STRING" id="1435377.SUSAZ_00235"/>
<gene>
    <name evidence="2" type="ORF">ATY89_06015</name>
    <name evidence="3" type="ORF">ATZ20_09040</name>
</gene>
<dbReference type="InterPro" id="IPR018977">
    <property type="entry name" value="NurA_domain"/>
</dbReference>
<evidence type="ECO:0000259" key="1">
    <source>
        <dbReference type="SMART" id="SM00933"/>
    </source>
</evidence>
<dbReference type="OMA" id="YILKKSH"/>
<dbReference type="OrthoDB" id="33831at2157"/>
<accession>A0A0U2X1I6</accession>
<name>A0A0U2X1I6_9CREN</name>
<dbReference type="PaxDb" id="1435377-SUSAZ_00235"/>
<dbReference type="SMART" id="SM00933">
    <property type="entry name" value="NurA"/>
    <property type="match status" value="1"/>
</dbReference>
<dbReference type="GeneID" id="14550582"/>
<organism evidence="3 4">
    <name type="scientific">Sulfolobus acidocaldarius</name>
    <dbReference type="NCBI Taxonomy" id="2285"/>
    <lineage>
        <taxon>Archaea</taxon>
        <taxon>Thermoproteota</taxon>
        <taxon>Thermoprotei</taxon>
        <taxon>Sulfolobales</taxon>
        <taxon>Sulfolobaceae</taxon>
        <taxon>Sulfolobus</taxon>
    </lineage>
</organism>
<sequence>MIDKAYEELIKMKEKIMRDSYTIHKELSESVESILNELWINYSPESVEHSKKLLAIDGGMWVKETRQGVIFIVNAKAIVFEGINEINSEGKVLVHIFSPGNYAKERIELLMQLLELQLALKLVENVDYVLLDGSFSKKLGRHKSELKVDLLDDIVSIDKILSLEEKDEDNMLRFLIAENQLVLSELVSRYKDKLLFISKNSKSSDLFKQAYSDITILELFTQNCGYSKILEKKIDENYILSRKASKLLSGLNYYFTNLRLEPSERLFRLDFFNADKIFEYLKVLKPVSLKGYPYPLIKVHKDVRVGKEDRERIYSILEMKRKDISWWPSQFY</sequence>
<evidence type="ECO:0000313" key="4">
    <source>
        <dbReference type="Proteomes" id="UP000060043"/>
    </source>
</evidence>
<protein>
    <submittedName>
        <fullName evidence="3">5'-3' nuclease</fullName>
    </submittedName>
</protein>
<dbReference type="Pfam" id="PF09376">
    <property type="entry name" value="NurA"/>
    <property type="match status" value="1"/>
</dbReference>
<feature type="domain" description="NurA" evidence="1">
    <location>
        <begin position="51"/>
        <end position="305"/>
    </location>
</feature>
<dbReference type="RefSeq" id="WP_011276981.1">
    <property type="nucleotide sequence ID" value="NZ_BHWZ01000001.1"/>
</dbReference>
<dbReference type="Proteomes" id="UP000060043">
    <property type="component" value="Chromosome"/>
</dbReference>
<dbReference type="AlphaFoldDB" id="A0A0U2X1I6"/>
<proteinExistence type="predicted"/>
<dbReference type="EMBL" id="CP013694">
    <property type="protein sequence ID" value="ALU29544.1"/>
    <property type="molecule type" value="Genomic_DNA"/>
</dbReference>
<dbReference type="EMBL" id="CP013695">
    <property type="protein sequence ID" value="ALU32274.1"/>
    <property type="molecule type" value="Genomic_DNA"/>
</dbReference>
<evidence type="ECO:0000313" key="2">
    <source>
        <dbReference type="EMBL" id="ALU29544.1"/>
    </source>
</evidence>
<evidence type="ECO:0000313" key="3">
    <source>
        <dbReference type="EMBL" id="ALU32274.1"/>
    </source>
</evidence>
<evidence type="ECO:0000313" key="5">
    <source>
        <dbReference type="Proteomes" id="UP000065473"/>
    </source>
</evidence>
<reference evidence="4 5" key="1">
    <citation type="submission" date="2015-12" db="EMBL/GenBank/DDBJ databases">
        <title>A stable core within a dynamic pangenome in Sulfolobus acidocaldarius.</title>
        <authorList>
            <person name="Anderson R."/>
            <person name="Kouris A."/>
            <person name="Seward C."/>
            <person name="Campbell K."/>
            <person name="Whitaker R."/>
        </authorList>
    </citation>
    <scope>NUCLEOTIDE SEQUENCE [LARGE SCALE GENOMIC DNA]</scope>
    <source>
        <strain evidence="2 5">GG12-C01-09</strain>
        <strain evidence="3 4">NG05B_CO5_07</strain>
    </source>
</reference>